<proteinExistence type="predicted"/>
<reference evidence="2 3" key="1">
    <citation type="submission" date="2020-08" db="EMBL/GenBank/DDBJ databases">
        <title>Functional genomics of gut bacteria from endangered species of beetles.</title>
        <authorList>
            <person name="Carlos-Shanley C."/>
        </authorList>
    </citation>
    <scope>NUCLEOTIDE SEQUENCE [LARGE SCALE GENOMIC DNA]</scope>
    <source>
        <strain evidence="2 3">S00136</strain>
    </source>
</reference>
<comment type="caution">
    <text evidence="2">The sequence shown here is derived from an EMBL/GenBank/DDBJ whole genome shotgun (WGS) entry which is preliminary data.</text>
</comment>
<feature type="transmembrane region" description="Helical" evidence="1">
    <location>
        <begin position="48"/>
        <end position="68"/>
    </location>
</feature>
<sequence length="455" mass="54039">MKAGLILLSILIFSFFLSFLYNLSKGIYEKFYKNDVDEFKTTFTPQTIFLLILSIVLLLLGIIAPYLLTRQIILDNFNPEKTGYIGDTLGGITNPFINMAAVIITGLAFYMQYTANKLQVRIFKKQLVDTKEQFKQEQENQRNEVRIQQFESQFYEMLKLHKDNVTELKYEQNGITYENREVLRQIFIDFIECYREVGKFSNSTKIEDYLSKNYRQKLATIINKINKEIDIIELAKIDIAYSIVFFGLDEDGEAIVRKNFQKKYNPDYYFKLLFFLKLKPSKNGTHFKGWIGLRDLPNDKLNLMIKKLYSNRTKLSKIKDLNQLEILCIENYKAEKYYKGHQFRLDHYFRHLFQTFKFIDSKTLDASLYENSYNYGEILRAQLSTFEQFLIFVNSLSFIGMKWEYLFTSEKGLDVANGIITKYQLIKNLPGEHIYGIRFKKFYPRIKYESDEWII</sequence>
<keyword evidence="1" id="KW-0472">Membrane</keyword>
<feature type="transmembrane region" description="Helical" evidence="1">
    <location>
        <begin position="89"/>
        <end position="111"/>
    </location>
</feature>
<gene>
    <name evidence="2" type="ORF">HNP36_001611</name>
</gene>
<keyword evidence="1" id="KW-0812">Transmembrane</keyword>
<dbReference type="InterPro" id="IPR031709">
    <property type="entry name" value="PutAbiC"/>
</dbReference>
<dbReference type="EMBL" id="JACHLC010000001">
    <property type="protein sequence ID" value="MBB6370558.1"/>
    <property type="molecule type" value="Genomic_DNA"/>
</dbReference>
<evidence type="ECO:0000313" key="3">
    <source>
        <dbReference type="Proteomes" id="UP000589738"/>
    </source>
</evidence>
<dbReference type="RefSeq" id="WP_184158661.1">
    <property type="nucleotide sequence ID" value="NZ_JACHLC010000001.1"/>
</dbReference>
<keyword evidence="1" id="KW-1133">Transmembrane helix</keyword>
<accession>A0A841NAA3</accession>
<keyword evidence="3" id="KW-1185">Reference proteome</keyword>
<dbReference type="AlphaFoldDB" id="A0A841NAA3"/>
<name>A0A841NAA3_9FLAO</name>
<evidence type="ECO:0000313" key="2">
    <source>
        <dbReference type="EMBL" id="MBB6370558.1"/>
    </source>
</evidence>
<dbReference type="Proteomes" id="UP000589738">
    <property type="component" value="Unassembled WGS sequence"/>
</dbReference>
<evidence type="ECO:0008006" key="4">
    <source>
        <dbReference type="Google" id="ProtNLM"/>
    </source>
</evidence>
<evidence type="ECO:0000256" key="1">
    <source>
        <dbReference type="SAM" id="Phobius"/>
    </source>
</evidence>
<dbReference type="Pfam" id="PF16872">
    <property type="entry name" value="putAbiC"/>
    <property type="match status" value="1"/>
</dbReference>
<organism evidence="2 3">
    <name type="scientific">Chryseobacterium shigense</name>
    <dbReference type="NCBI Taxonomy" id="297244"/>
    <lineage>
        <taxon>Bacteria</taxon>
        <taxon>Pseudomonadati</taxon>
        <taxon>Bacteroidota</taxon>
        <taxon>Flavobacteriia</taxon>
        <taxon>Flavobacteriales</taxon>
        <taxon>Weeksellaceae</taxon>
        <taxon>Chryseobacterium group</taxon>
        <taxon>Chryseobacterium</taxon>
    </lineage>
</organism>
<protein>
    <recommendedName>
        <fullName evidence="4">Phage abortive infection protein</fullName>
    </recommendedName>
</protein>